<gene>
    <name evidence="2" type="ORF">PCOR1329_LOCUS2065</name>
</gene>
<organism evidence="2 3">
    <name type="scientific">Prorocentrum cordatum</name>
    <dbReference type="NCBI Taxonomy" id="2364126"/>
    <lineage>
        <taxon>Eukaryota</taxon>
        <taxon>Sar</taxon>
        <taxon>Alveolata</taxon>
        <taxon>Dinophyceae</taxon>
        <taxon>Prorocentrales</taxon>
        <taxon>Prorocentraceae</taxon>
        <taxon>Prorocentrum</taxon>
    </lineage>
</organism>
<feature type="compositionally biased region" description="Basic and acidic residues" evidence="1">
    <location>
        <begin position="21"/>
        <end position="42"/>
    </location>
</feature>
<feature type="compositionally biased region" description="Basic residues" evidence="1">
    <location>
        <begin position="215"/>
        <end position="224"/>
    </location>
</feature>
<evidence type="ECO:0000313" key="2">
    <source>
        <dbReference type="EMBL" id="CAK0790994.1"/>
    </source>
</evidence>
<sequence length="224" mass="24207">MMCRSGQDAVLGEPVGQTPKADQDVDHESSCYHRSSVDHGASDFHVGSSSSRRVQFDDRPSVVSYEIPLQARLRPISRRPKKKTMSCRSGHDAVLGEPVGQTLQAQRVDHEVAHVGSHVPVPAQTAAPVKSATDVKMSEVEKENEVVAGGGGARAAGRSGGGVSVDIAELLRSQFSAMKQDMQQRLQLGIESSEEDDSQQEGPQSSTSRSALTRSGKKHRKRRR</sequence>
<reference evidence="2" key="1">
    <citation type="submission" date="2023-10" db="EMBL/GenBank/DDBJ databases">
        <authorList>
            <person name="Chen Y."/>
            <person name="Shah S."/>
            <person name="Dougan E. K."/>
            <person name="Thang M."/>
            <person name="Chan C."/>
        </authorList>
    </citation>
    <scope>NUCLEOTIDE SEQUENCE [LARGE SCALE GENOMIC DNA]</scope>
</reference>
<feature type="region of interest" description="Disordered" evidence="1">
    <location>
        <begin position="1"/>
        <end position="57"/>
    </location>
</feature>
<accession>A0ABN9PI11</accession>
<comment type="caution">
    <text evidence="2">The sequence shown here is derived from an EMBL/GenBank/DDBJ whole genome shotgun (WGS) entry which is preliminary data.</text>
</comment>
<dbReference type="Proteomes" id="UP001189429">
    <property type="component" value="Unassembled WGS sequence"/>
</dbReference>
<name>A0ABN9PI11_9DINO</name>
<protein>
    <submittedName>
        <fullName evidence="2">Uncharacterized protein</fullName>
    </submittedName>
</protein>
<keyword evidence="3" id="KW-1185">Reference proteome</keyword>
<dbReference type="EMBL" id="CAUYUJ010000513">
    <property type="protein sequence ID" value="CAK0790994.1"/>
    <property type="molecule type" value="Genomic_DNA"/>
</dbReference>
<feature type="region of interest" description="Disordered" evidence="1">
    <location>
        <begin position="181"/>
        <end position="224"/>
    </location>
</feature>
<proteinExistence type="predicted"/>
<evidence type="ECO:0000256" key="1">
    <source>
        <dbReference type="SAM" id="MobiDB-lite"/>
    </source>
</evidence>
<evidence type="ECO:0000313" key="3">
    <source>
        <dbReference type="Proteomes" id="UP001189429"/>
    </source>
</evidence>